<dbReference type="InterPro" id="IPR029058">
    <property type="entry name" value="AB_hydrolase_fold"/>
</dbReference>
<dbReference type="Proteomes" id="UP000266677">
    <property type="component" value="Unassembled WGS sequence"/>
</dbReference>
<evidence type="ECO:0000259" key="2">
    <source>
        <dbReference type="Pfam" id="PF12697"/>
    </source>
</evidence>
<evidence type="ECO:0000313" key="3">
    <source>
        <dbReference type="EMBL" id="RJO68484.1"/>
    </source>
</evidence>
<keyword evidence="3" id="KW-0378">Hydrolase</keyword>
<proteinExistence type="predicted"/>
<evidence type="ECO:0000313" key="4">
    <source>
        <dbReference type="Proteomes" id="UP000266677"/>
    </source>
</evidence>
<keyword evidence="4" id="KW-1185">Reference proteome</keyword>
<protein>
    <submittedName>
        <fullName evidence="3">Alpha/beta hydrolase</fullName>
    </submittedName>
</protein>
<feature type="region of interest" description="Disordered" evidence="1">
    <location>
        <begin position="1"/>
        <end position="37"/>
    </location>
</feature>
<dbReference type="PANTHER" id="PTHR43194">
    <property type="entry name" value="HYDROLASE ALPHA/BETA FOLD FAMILY"/>
    <property type="match status" value="1"/>
</dbReference>
<dbReference type="Gene3D" id="3.40.50.1820">
    <property type="entry name" value="alpha/beta hydrolase"/>
    <property type="match status" value="1"/>
</dbReference>
<dbReference type="EMBL" id="QZFU01000055">
    <property type="protein sequence ID" value="RJO68484.1"/>
    <property type="molecule type" value="Genomic_DNA"/>
</dbReference>
<reference evidence="3 4" key="1">
    <citation type="submission" date="2018-09" db="EMBL/GenBank/DDBJ databases">
        <title>YIM PH21274 draft genome.</title>
        <authorList>
            <person name="Miao C."/>
        </authorList>
    </citation>
    <scope>NUCLEOTIDE SEQUENCE [LARGE SCALE GENOMIC DNA]</scope>
    <source>
        <strain evidence="3 4">YIM PH 21724</strain>
    </source>
</reference>
<sequence>MRAWPAPAPCIRNRRSPGSTDRSCPRRRRCHSSGRIPSRSHPLVPVLVYATKTWAVKRSTRDRFPPRRIRHDTRYSDRARPTPRRARTHSPGGPMQTRTVRSSTGRDIAVTVEGSGPGVIVVHGSIVSAADYRVLARELGRRCTVYRYDRTGRGDAPEFDLAADRADLAAITEATGVGNVLAHSYGGFVALEAARTLPLDRLAIFDPAMPVSGLFPTDFLEAMDEALRRGDTAGALARMSVGLDLAGPLARMPFAAQRFAARVFLRTPPGRPFADRLPAMVAEGRAALPHRDPARYTSVTANTLLIAGGASPYYFRAVCDALRAAIPAASCLDLPGLRHHAPNAGAAALVAAVGEWVARDPDCARDTAC</sequence>
<name>A0A3A4K8B5_9NOCA</name>
<feature type="domain" description="AB hydrolase-1" evidence="2">
    <location>
        <begin position="119"/>
        <end position="352"/>
    </location>
</feature>
<dbReference type="SUPFAM" id="SSF53474">
    <property type="entry name" value="alpha/beta-Hydrolases"/>
    <property type="match status" value="1"/>
</dbReference>
<dbReference type="Pfam" id="PF12697">
    <property type="entry name" value="Abhydrolase_6"/>
    <property type="match status" value="1"/>
</dbReference>
<evidence type="ECO:0000256" key="1">
    <source>
        <dbReference type="SAM" id="MobiDB-lite"/>
    </source>
</evidence>
<organism evidence="3 4">
    <name type="scientific">Nocardia panacis</name>
    <dbReference type="NCBI Taxonomy" id="2340916"/>
    <lineage>
        <taxon>Bacteria</taxon>
        <taxon>Bacillati</taxon>
        <taxon>Actinomycetota</taxon>
        <taxon>Actinomycetes</taxon>
        <taxon>Mycobacteriales</taxon>
        <taxon>Nocardiaceae</taxon>
        <taxon>Nocardia</taxon>
    </lineage>
</organism>
<feature type="region of interest" description="Disordered" evidence="1">
    <location>
        <begin position="65"/>
        <end position="104"/>
    </location>
</feature>
<dbReference type="PANTHER" id="PTHR43194:SF2">
    <property type="entry name" value="PEROXISOMAL MEMBRANE PROTEIN LPX1"/>
    <property type="match status" value="1"/>
</dbReference>
<accession>A0A3A4K8B5</accession>
<dbReference type="InterPro" id="IPR050228">
    <property type="entry name" value="Carboxylesterase_BioH"/>
</dbReference>
<gene>
    <name evidence="3" type="ORF">D5S18_33860</name>
</gene>
<dbReference type="AlphaFoldDB" id="A0A3A4K8B5"/>
<dbReference type="GO" id="GO:0016787">
    <property type="term" value="F:hydrolase activity"/>
    <property type="evidence" value="ECO:0007669"/>
    <property type="project" value="UniProtKB-KW"/>
</dbReference>
<comment type="caution">
    <text evidence="3">The sequence shown here is derived from an EMBL/GenBank/DDBJ whole genome shotgun (WGS) entry which is preliminary data.</text>
</comment>
<dbReference type="InterPro" id="IPR000073">
    <property type="entry name" value="AB_hydrolase_1"/>
</dbReference>